<comment type="caution">
    <text evidence="3">The sequence shown here is derived from an EMBL/GenBank/DDBJ whole genome shotgun (WGS) entry which is preliminary data.</text>
</comment>
<dbReference type="GO" id="GO:0016874">
    <property type="term" value="F:ligase activity"/>
    <property type="evidence" value="ECO:0007669"/>
    <property type="project" value="UniProtKB-KW"/>
</dbReference>
<evidence type="ECO:0000256" key="1">
    <source>
        <dbReference type="PROSITE-ProRule" id="PRU00409"/>
    </source>
</evidence>
<dbReference type="PROSITE" id="PS50975">
    <property type="entry name" value="ATP_GRASP"/>
    <property type="match status" value="1"/>
</dbReference>
<keyword evidence="4" id="KW-1185">Reference proteome</keyword>
<protein>
    <submittedName>
        <fullName evidence="3">Peptide ligase PGM1-related protein</fullName>
    </submittedName>
</protein>
<evidence type="ECO:0000259" key="2">
    <source>
        <dbReference type="PROSITE" id="PS50975"/>
    </source>
</evidence>
<gene>
    <name evidence="3" type="ORF">ABZ508_21625</name>
</gene>
<evidence type="ECO:0000313" key="3">
    <source>
        <dbReference type="EMBL" id="MEU0709962.1"/>
    </source>
</evidence>
<sequence length="445" mass="48453">MPALWLGNACTEHMVDRMDLLTEEDCRALLFTMKRLAWLLRDGDALVVPRPLPQSFLQHVARHTGLDTSSIHLVSPDVGLLTQDRLHSDEVLDPLRGIVTPEWEFRPYIHDRGSVTFAQALGLRTAGSPGFLTEGGAELLNSKVVFRALAAGAGFSVPAGMPCRTINDLTHSVTRLLSRAASVIVKRDRAVSGHGNFVITTDKDLEVTGALSTYHLTDPRNLDEVVAAAGLTSSHAPLGEVVVEEFHPGCRSVYVEVLCPEDGTEPTLVNSGQLRVGQDPPVLAGLELPLTSIPERSWREFSEESLRMARLMQRLGYTGLANIDAVVSPAGELWFNEVNARMGGSTHLHSIAETLVGPDWSDTHTLLSRFNVVAPPLRTLLKELEANALAWDPERRRGVVIASDDTDVSGTVEYVVLAPSRDQGAALEAKLEHILADARRRPGHA</sequence>
<keyword evidence="1" id="KW-0547">Nucleotide-binding</keyword>
<dbReference type="Pfam" id="PF18604">
    <property type="entry name" value="PreAtp-grasp"/>
    <property type="match status" value="1"/>
</dbReference>
<dbReference type="Pfam" id="PF18105">
    <property type="entry name" value="PGM1_C"/>
    <property type="match status" value="1"/>
</dbReference>
<keyword evidence="3" id="KW-0436">Ligase</keyword>
<name>A0ABV2W8U4_9ACTN</name>
<dbReference type="EMBL" id="JBEXZR010000020">
    <property type="protein sequence ID" value="MEU0709962.1"/>
    <property type="molecule type" value="Genomic_DNA"/>
</dbReference>
<dbReference type="RefSeq" id="WP_359656075.1">
    <property type="nucleotide sequence ID" value="NZ_JBEXZO010000001.1"/>
</dbReference>
<dbReference type="Proteomes" id="UP001550378">
    <property type="component" value="Unassembled WGS sequence"/>
</dbReference>
<dbReference type="InterPro" id="IPR011761">
    <property type="entry name" value="ATP-grasp"/>
</dbReference>
<reference evidence="3 4" key="1">
    <citation type="submission" date="2024-06" db="EMBL/GenBank/DDBJ databases">
        <title>The Natural Products Discovery Center: Release of the First 8490 Sequenced Strains for Exploring Actinobacteria Biosynthetic Diversity.</title>
        <authorList>
            <person name="Kalkreuter E."/>
            <person name="Kautsar S.A."/>
            <person name="Yang D."/>
            <person name="Bader C.D."/>
            <person name="Teijaro C.N."/>
            <person name="Fluegel L."/>
            <person name="Davis C.M."/>
            <person name="Simpson J.R."/>
            <person name="Lauterbach L."/>
            <person name="Steele A.D."/>
            <person name="Gui C."/>
            <person name="Meng S."/>
            <person name="Li G."/>
            <person name="Viehrig K."/>
            <person name="Ye F."/>
            <person name="Su P."/>
            <person name="Kiefer A.F."/>
            <person name="Nichols A."/>
            <person name="Cepeda A.J."/>
            <person name="Yan W."/>
            <person name="Fan B."/>
            <person name="Jiang Y."/>
            <person name="Adhikari A."/>
            <person name="Zheng C.-J."/>
            <person name="Schuster L."/>
            <person name="Cowan T.M."/>
            <person name="Smanski M.J."/>
            <person name="Chevrette M.G."/>
            <person name="De Carvalho L.P.S."/>
            <person name="Shen B."/>
        </authorList>
    </citation>
    <scope>NUCLEOTIDE SEQUENCE [LARGE SCALE GENOMIC DNA]</scope>
    <source>
        <strain evidence="3 4">NPDC006337</strain>
    </source>
</reference>
<dbReference type="Gene3D" id="3.30.470.20">
    <property type="entry name" value="ATP-grasp fold, B domain"/>
    <property type="match status" value="1"/>
</dbReference>
<organism evidence="3 4">
    <name type="scientific">Streptomyces lavendulocolor</name>
    <dbReference type="NCBI Taxonomy" id="67316"/>
    <lineage>
        <taxon>Bacteria</taxon>
        <taxon>Bacillati</taxon>
        <taxon>Actinomycetota</taxon>
        <taxon>Actinomycetes</taxon>
        <taxon>Kitasatosporales</taxon>
        <taxon>Streptomycetaceae</taxon>
        <taxon>Streptomyces</taxon>
    </lineage>
</organism>
<feature type="domain" description="ATP-grasp" evidence="2">
    <location>
        <begin position="147"/>
        <end position="369"/>
    </location>
</feature>
<dbReference type="InterPro" id="IPR041356">
    <property type="entry name" value="PGM1_C"/>
</dbReference>
<dbReference type="InterPro" id="IPR040754">
    <property type="entry name" value="PreAtp-grasp"/>
</dbReference>
<keyword evidence="1" id="KW-0067">ATP-binding</keyword>
<evidence type="ECO:0000313" key="4">
    <source>
        <dbReference type="Proteomes" id="UP001550378"/>
    </source>
</evidence>
<accession>A0ABV2W8U4</accession>
<proteinExistence type="predicted"/>
<dbReference type="SUPFAM" id="SSF56059">
    <property type="entry name" value="Glutathione synthetase ATP-binding domain-like"/>
    <property type="match status" value="1"/>
</dbReference>